<feature type="transmembrane region" description="Helical" evidence="1">
    <location>
        <begin position="223"/>
        <end position="243"/>
    </location>
</feature>
<keyword evidence="3" id="KW-1185">Reference proteome</keyword>
<gene>
    <name evidence="2" type="ORF">N864_02855</name>
</gene>
<feature type="transmembrane region" description="Helical" evidence="1">
    <location>
        <begin position="170"/>
        <end position="189"/>
    </location>
</feature>
<accession>W9GLL2</accession>
<feature type="transmembrane region" description="Helical" evidence="1">
    <location>
        <begin position="288"/>
        <end position="305"/>
    </location>
</feature>
<evidence type="ECO:0000313" key="3">
    <source>
        <dbReference type="Proteomes" id="UP000019494"/>
    </source>
</evidence>
<dbReference type="EMBL" id="AWQS01000092">
    <property type="protein sequence ID" value="EWT05718.1"/>
    <property type="molecule type" value="Genomic_DNA"/>
</dbReference>
<keyword evidence="1" id="KW-1133">Transmembrane helix</keyword>
<sequence length="350" mass="36921">MTGRAGAGGRPGGDVESLDRAARVYRLAMGAYPRRWRARYADEVLGVLLEPAGNAGPAVDWREASSLVGNGLLVRVEELFGWCTRRTREVAAAGASMMLMVVSVAALVFGEWLPRRAGAPLLSIEDADVAAGWQAAETGFGTPGLGTIVCLTAMVGSLCTILGRARAGQGWFAVTAAAALAAPLVSAVVPVNRPLVMHLALVFGLAMVAAAAPVAVRPGRRAWVAGGVAAVAGVALLWVFSSVTHDGDWSTTFYDVYLVTRPISDAVSWVTIPGVLVVAVVPGLRRHIAAYLLMCLPWWLQQAGFQQLRSLLAPDTVPAFIGLAALLILAAVGLARLRQTYRLERINPRP</sequence>
<comment type="caution">
    <text evidence="2">The sequence shown here is derived from an EMBL/GenBank/DDBJ whole genome shotgun (WGS) entry which is preliminary data.</text>
</comment>
<feature type="transmembrane region" description="Helical" evidence="1">
    <location>
        <begin position="90"/>
        <end position="113"/>
    </location>
</feature>
<organism evidence="2 3">
    <name type="scientific">Intrasporangium chromatireducens Q5-1</name>
    <dbReference type="NCBI Taxonomy" id="584657"/>
    <lineage>
        <taxon>Bacteria</taxon>
        <taxon>Bacillati</taxon>
        <taxon>Actinomycetota</taxon>
        <taxon>Actinomycetes</taxon>
        <taxon>Micrococcales</taxon>
        <taxon>Intrasporangiaceae</taxon>
        <taxon>Intrasporangium</taxon>
    </lineage>
</organism>
<evidence type="ECO:0000256" key="1">
    <source>
        <dbReference type="SAM" id="Phobius"/>
    </source>
</evidence>
<proteinExistence type="predicted"/>
<feature type="transmembrane region" description="Helical" evidence="1">
    <location>
        <begin position="263"/>
        <end position="281"/>
    </location>
</feature>
<protein>
    <submittedName>
        <fullName evidence="2">Uncharacterized protein</fullName>
    </submittedName>
</protein>
<feature type="transmembrane region" description="Helical" evidence="1">
    <location>
        <begin position="317"/>
        <end position="337"/>
    </location>
</feature>
<feature type="transmembrane region" description="Helical" evidence="1">
    <location>
        <begin position="144"/>
        <end position="163"/>
    </location>
</feature>
<evidence type="ECO:0000313" key="2">
    <source>
        <dbReference type="EMBL" id="EWT05718.1"/>
    </source>
</evidence>
<reference evidence="3" key="1">
    <citation type="submission" date="2013-08" db="EMBL/GenBank/DDBJ databases">
        <title>Intrasporangium oryzae NRRL B-24470.</title>
        <authorList>
            <person name="Liu H."/>
            <person name="Wang G."/>
        </authorList>
    </citation>
    <scope>NUCLEOTIDE SEQUENCE [LARGE SCALE GENOMIC DNA]</scope>
    <source>
        <strain evidence="3">Q5-1</strain>
    </source>
</reference>
<keyword evidence="1" id="KW-0472">Membrane</keyword>
<feature type="transmembrane region" description="Helical" evidence="1">
    <location>
        <begin position="195"/>
        <end position="216"/>
    </location>
</feature>
<dbReference type="Proteomes" id="UP000019494">
    <property type="component" value="Unassembled WGS sequence"/>
</dbReference>
<dbReference type="AlphaFoldDB" id="W9GLL2"/>
<name>W9GLL2_9MICO</name>
<keyword evidence="1" id="KW-0812">Transmembrane</keyword>